<dbReference type="Gene3D" id="2.130.10.10">
    <property type="entry name" value="YVTN repeat-like/Quinoprotein amine dehydrogenase"/>
    <property type="match status" value="1"/>
</dbReference>
<evidence type="ECO:0000256" key="8">
    <source>
        <dbReference type="PIRNR" id="PIRNR038093"/>
    </source>
</evidence>
<dbReference type="PANTHER" id="PTHR10709">
    <property type="entry name" value="ACTIN-RELATED PROTEIN 2/3 COMPLEX SUBUNIT 1"/>
    <property type="match status" value="1"/>
</dbReference>
<dbReference type="Pfam" id="PF00400">
    <property type="entry name" value="WD40"/>
    <property type="match status" value="2"/>
</dbReference>
<sequence>MSVYNLTDSITCHSWNRDRTKVAICPNTNEIWIYSNCQAPDVAQWRKEAVLTEHDMVVSGLDWSPVHDMIVSCSHDRSAFVWKYEPSERKWKPSLVVLRIARAAINVKWSPDGKKFAVGSSAKCVSVCYYEAAENWWISKVIKKHKSTVVDLDWHPNSQLLVTASTDMQCRVFAAFVAEVDGTPDAGPFPAMAPFGEPMAEFDNANAWVNSAVWSPAGNRLAFAGHGSSIHFVHFGRPGDVPTLQSIRFPHLPLTRLLFLSNDAVVGVGHDFNVLLFTTDRNGFWSFSEFLDKKKTGGAATASAATGGNEFNNVRKLWDSKVSRGQSADATSGDKGALWTKHENTITCIQATVKSPNGSVSEFTTSGLDGRIVTWKLSSLSLDMSKLRL</sequence>
<keyword evidence="4 9" id="KW-0853">WD repeat</keyword>
<proteinExistence type="inferred from homology"/>
<keyword evidence="5" id="KW-0677">Repeat</keyword>
<evidence type="ECO:0000256" key="9">
    <source>
        <dbReference type="PROSITE-ProRule" id="PRU00221"/>
    </source>
</evidence>
<comment type="similarity">
    <text evidence="2 8">Belongs to the WD repeat ARPC1 family.</text>
</comment>
<feature type="repeat" description="WD" evidence="9">
    <location>
        <begin position="142"/>
        <end position="173"/>
    </location>
</feature>
<dbReference type="InterPro" id="IPR001680">
    <property type="entry name" value="WD40_rpt"/>
</dbReference>
<dbReference type="PROSITE" id="PS50082">
    <property type="entry name" value="WD_REPEATS_2"/>
    <property type="match status" value="2"/>
</dbReference>
<keyword evidence="12" id="KW-1185">Reference proteome</keyword>
<dbReference type="EMBL" id="CAADRA010007413">
    <property type="protein sequence ID" value="VFU00963.1"/>
    <property type="molecule type" value="Genomic_DNA"/>
</dbReference>
<gene>
    <name evidence="11" type="primary">Aste57867_24323</name>
    <name evidence="10" type="ORF">As57867_024248</name>
    <name evidence="11" type="ORF">ASTE57867_24323</name>
</gene>
<reference evidence="11 12" key="1">
    <citation type="submission" date="2019-03" db="EMBL/GenBank/DDBJ databases">
        <authorList>
            <person name="Gaulin E."/>
            <person name="Dumas B."/>
        </authorList>
    </citation>
    <scope>NUCLEOTIDE SEQUENCE [LARGE SCALE GENOMIC DNA]</scope>
    <source>
        <strain evidence="11">CBS 568.67</strain>
    </source>
</reference>
<dbReference type="GO" id="GO:0034314">
    <property type="term" value="P:Arp2/3 complex-mediated actin nucleation"/>
    <property type="evidence" value="ECO:0007669"/>
    <property type="project" value="UniProtKB-UniRule"/>
</dbReference>
<evidence type="ECO:0000256" key="3">
    <source>
        <dbReference type="ARBA" id="ARBA00022490"/>
    </source>
</evidence>
<evidence type="ECO:0000256" key="4">
    <source>
        <dbReference type="ARBA" id="ARBA00022574"/>
    </source>
</evidence>
<evidence type="ECO:0000313" key="11">
    <source>
        <dbReference type="EMBL" id="VFU00963.1"/>
    </source>
</evidence>
<dbReference type="GO" id="GO:0005885">
    <property type="term" value="C:Arp2/3 protein complex"/>
    <property type="evidence" value="ECO:0007669"/>
    <property type="project" value="UniProtKB-UniRule"/>
</dbReference>
<dbReference type="InterPro" id="IPR017383">
    <property type="entry name" value="ARPC1"/>
</dbReference>
<keyword evidence="7 8" id="KW-0206">Cytoskeleton</keyword>
<comment type="subcellular location">
    <subcellularLocation>
        <location evidence="1">Cytoplasm</location>
        <location evidence="1">Cytoskeleton</location>
    </subcellularLocation>
</comment>
<name>A0A485LRQ5_9STRA</name>
<evidence type="ECO:0000256" key="5">
    <source>
        <dbReference type="ARBA" id="ARBA00022737"/>
    </source>
</evidence>
<keyword evidence="3 8" id="KW-0963">Cytoplasm</keyword>
<dbReference type="AlphaFoldDB" id="A0A485LRQ5"/>
<evidence type="ECO:0000256" key="6">
    <source>
        <dbReference type="ARBA" id="ARBA00023203"/>
    </source>
</evidence>
<dbReference type="SUPFAM" id="SSF50978">
    <property type="entry name" value="WD40 repeat-like"/>
    <property type="match status" value="1"/>
</dbReference>
<dbReference type="OrthoDB" id="406844at2759"/>
<dbReference type="PANTHER" id="PTHR10709:SF2">
    <property type="entry name" value="ACTIN-RELATED PROTEIN 2_3 COMPLEX SUBUNIT"/>
    <property type="match status" value="1"/>
</dbReference>
<dbReference type="InterPro" id="IPR036322">
    <property type="entry name" value="WD40_repeat_dom_sf"/>
</dbReference>
<dbReference type="GO" id="GO:0051015">
    <property type="term" value="F:actin filament binding"/>
    <property type="evidence" value="ECO:0007669"/>
    <property type="project" value="TreeGrafter"/>
</dbReference>
<evidence type="ECO:0000313" key="10">
    <source>
        <dbReference type="EMBL" id="KAF0683617.1"/>
    </source>
</evidence>
<comment type="function">
    <text evidence="8">Functions as component of the Arp2/3 complex which is involved in regulation of actin polymerization and together with an activating nucleation-promoting factor (NPF) mediates the formation of branched actin networks.</text>
</comment>
<accession>A0A485LRQ5</accession>
<protein>
    <recommendedName>
        <fullName evidence="8">Actin-related protein 2/3 complex subunit</fullName>
    </recommendedName>
</protein>
<evidence type="ECO:0000256" key="1">
    <source>
        <dbReference type="ARBA" id="ARBA00004245"/>
    </source>
</evidence>
<reference evidence="10" key="2">
    <citation type="submission" date="2019-06" db="EMBL/GenBank/DDBJ databases">
        <title>Genomics analysis of Aphanomyces spp. identifies a new class of oomycete effector associated with host adaptation.</title>
        <authorList>
            <person name="Gaulin E."/>
        </authorList>
    </citation>
    <scope>NUCLEOTIDE SEQUENCE</scope>
    <source>
        <strain evidence="10">CBS 578.67</strain>
    </source>
</reference>
<evidence type="ECO:0000256" key="2">
    <source>
        <dbReference type="ARBA" id="ARBA00006260"/>
    </source>
</evidence>
<dbReference type="InterPro" id="IPR015943">
    <property type="entry name" value="WD40/YVTN_repeat-like_dom_sf"/>
</dbReference>
<evidence type="ECO:0000256" key="7">
    <source>
        <dbReference type="ARBA" id="ARBA00023212"/>
    </source>
</evidence>
<dbReference type="PROSITE" id="PS50294">
    <property type="entry name" value="WD_REPEATS_REGION"/>
    <property type="match status" value="1"/>
</dbReference>
<feature type="repeat" description="WD" evidence="9">
    <location>
        <begin position="51"/>
        <end position="92"/>
    </location>
</feature>
<dbReference type="SMART" id="SM00320">
    <property type="entry name" value="WD40"/>
    <property type="match status" value="5"/>
</dbReference>
<organism evidence="11 12">
    <name type="scientific">Aphanomyces stellatus</name>
    <dbReference type="NCBI Taxonomy" id="120398"/>
    <lineage>
        <taxon>Eukaryota</taxon>
        <taxon>Sar</taxon>
        <taxon>Stramenopiles</taxon>
        <taxon>Oomycota</taxon>
        <taxon>Saprolegniomycetes</taxon>
        <taxon>Saprolegniales</taxon>
        <taxon>Verrucalvaceae</taxon>
        <taxon>Aphanomyces</taxon>
    </lineage>
</organism>
<dbReference type="Proteomes" id="UP000332933">
    <property type="component" value="Unassembled WGS sequence"/>
</dbReference>
<dbReference type="PIRSF" id="PIRSF038093">
    <property type="entry name" value="ARP2/3_su1"/>
    <property type="match status" value="1"/>
</dbReference>
<evidence type="ECO:0000313" key="12">
    <source>
        <dbReference type="Proteomes" id="UP000332933"/>
    </source>
</evidence>
<dbReference type="EMBL" id="VJMH01007387">
    <property type="protein sequence ID" value="KAF0683617.1"/>
    <property type="molecule type" value="Genomic_DNA"/>
</dbReference>
<keyword evidence="6 8" id="KW-0009">Actin-binding</keyword>